<organism evidence="1 2">
    <name type="scientific">Fusarium vanettenii (strain ATCC MYA-4622 / CBS 123669 / FGSC 9596 / NRRL 45880 / 77-13-4)</name>
    <name type="common">Fusarium solani subsp. pisi</name>
    <dbReference type="NCBI Taxonomy" id="660122"/>
    <lineage>
        <taxon>Eukaryota</taxon>
        <taxon>Fungi</taxon>
        <taxon>Dikarya</taxon>
        <taxon>Ascomycota</taxon>
        <taxon>Pezizomycotina</taxon>
        <taxon>Sordariomycetes</taxon>
        <taxon>Hypocreomycetidae</taxon>
        <taxon>Hypocreales</taxon>
        <taxon>Nectriaceae</taxon>
        <taxon>Fusarium</taxon>
        <taxon>Fusarium solani species complex</taxon>
        <taxon>Fusarium vanettenii</taxon>
    </lineage>
</organism>
<dbReference type="EMBL" id="GG698912">
    <property type="protein sequence ID" value="EEU39013.1"/>
    <property type="molecule type" value="Genomic_DNA"/>
</dbReference>
<evidence type="ECO:0000313" key="1">
    <source>
        <dbReference type="EMBL" id="EEU39013.1"/>
    </source>
</evidence>
<keyword evidence="2" id="KW-1185">Reference proteome</keyword>
<dbReference type="Proteomes" id="UP000005206">
    <property type="component" value="Chromosome 6"/>
</dbReference>
<name>C7Z986_FUSV7</name>
<proteinExistence type="predicted"/>
<evidence type="ECO:0000313" key="2">
    <source>
        <dbReference type="Proteomes" id="UP000005206"/>
    </source>
</evidence>
<dbReference type="RefSeq" id="XP_003044726.1">
    <property type="nucleotide sequence ID" value="XM_003044680.1"/>
</dbReference>
<dbReference type="KEGG" id="nhe:NECHADRAFT_81593"/>
<dbReference type="InParanoid" id="C7Z986"/>
<reference evidence="1 2" key="1">
    <citation type="journal article" date="2009" name="PLoS Genet.">
        <title>The genome of Nectria haematococca: contribution of supernumerary chromosomes to gene expansion.</title>
        <authorList>
            <person name="Coleman J.J."/>
            <person name="Rounsley S.D."/>
            <person name="Rodriguez-Carres M."/>
            <person name="Kuo A."/>
            <person name="Wasmann C.C."/>
            <person name="Grimwood J."/>
            <person name="Schmutz J."/>
            <person name="Taga M."/>
            <person name="White G.J."/>
            <person name="Zhou S."/>
            <person name="Schwartz D.C."/>
            <person name="Freitag M."/>
            <person name="Ma L.J."/>
            <person name="Danchin E.G."/>
            <person name="Henrissat B."/>
            <person name="Coutinho P.M."/>
            <person name="Nelson D.R."/>
            <person name="Straney D."/>
            <person name="Napoli C.A."/>
            <person name="Barker B.M."/>
            <person name="Gribskov M."/>
            <person name="Rep M."/>
            <person name="Kroken S."/>
            <person name="Molnar I."/>
            <person name="Rensing C."/>
            <person name="Kennell J.C."/>
            <person name="Zamora J."/>
            <person name="Farman M.L."/>
            <person name="Selker E.U."/>
            <person name="Salamov A."/>
            <person name="Shapiro H."/>
            <person name="Pangilinan J."/>
            <person name="Lindquist E."/>
            <person name="Lamers C."/>
            <person name="Grigoriev I.V."/>
            <person name="Geiser D.M."/>
            <person name="Covert S.F."/>
            <person name="Temporini E."/>
            <person name="Vanetten H.D."/>
        </authorList>
    </citation>
    <scope>NUCLEOTIDE SEQUENCE [LARGE SCALE GENOMIC DNA]</scope>
    <source>
        <strain evidence="2">ATCC MYA-4622 / CBS 123669 / FGSC 9596 / NRRL 45880 / 77-13-4</strain>
    </source>
</reference>
<accession>C7Z986</accession>
<gene>
    <name evidence="1" type="ORF">NECHADRAFT_81593</name>
</gene>
<sequence>MKGCHVFWTGTHWKMETKNGHPPGKRHAAEEVSAGLHKSGGEDAVVRREGGCLDGAEDGTPCLLAFVQQVIDPNVYPFPPPRLEPNSNMIVATGIMAAQTPATLAPSSDSKNSGRKSERLVMFVVARIKVDGKQAPINTSTTTLDELNVSSRHWFRYHGPG</sequence>
<dbReference type="VEuPathDB" id="FungiDB:NECHADRAFT_81593"/>
<dbReference type="AlphaFoldDB" id="C7Z986"/>
<protein>
    <submittedName>
        <fullName evidence="1">Uncharacterized protein</fullName>
    </submittedName>
</protein>
<dbReference type="GeneID" id="9673636"/>
<dbReference type="HOGENOM" id="CLU_1644167_0_0_1"/>